<dbReference type="AlphaFoldDB" id="A0A9X3NHE1"/>
<evidence type="ECO:0000256" key="7">
    <source>
        <dbReference type="SAM" id="Phobius"/>
    </source>
</evidence>
<keyword evidence="10" id="KW-1185">Reference proteome</keyword>
<dbReference type="SUPFAM" id="SSF103473">
    <property type="entry name" value="MFS general substrate transporter"/>
    <property type="match status" value="1"/>
</dbReference>
<evidence type="ECO:0000256" key="4">
    <source>
        <dbReference type="ARBA" id="ARBA00022692"/>
    </source>
</evidence>
<dbReference type="Gene3D" id="1.20.1250.20">
    <property type="entry name" value="MFS general substrate transporter like domains"/>
    <property type="match status" value="1"/>
</dbReference>
<dbReference type="InterPro" id="IPR005829">
    <property type="entry name" value="Sugar_transporter_CS"/>
</dbReference>
<evidence type="ECO:0000256" key="6">
    <source>
        <dbReference type="ARBA" id="ARBA00023136"/>
    </source>
</evidence>
<keyword evidence="2" id="KW-0813">Transport</keyword>
<dbReference type="InterPro" id="IPR011701">
    <property type="entry name" value="MFS"/>
</dbReference>
<comment type="caution">
    <text evidence="9">The sequence shown here is derived from an EMBL/GenBank/DDBJ whole genome shotgun (WGS) entry which is preliminary data.</text>
</comment>
<feature type="transmembrane region" description="Helical" evidence="7">
    <location>
        <begin position="243"/>
        <end position="265"/>
    </location>
</feature>
<dbReference type="EMBL" id="JAPDDP010000066">
    <property type="protein sequence ID" value="MDA0184016.1"/>
    <property type="molecule type" value="Genomic_DNA"/>
</dbReference>
<dbReference type="InterPro" id="IPR020846">
    <property type="entry name" value="MFS_dom"/>
</dbReference>
<evidence type="ECO:0000256" key="1">
    <source>
        <dbReference type="ARBA" id="ARBA00004651"/>
    </source>
</evidence>
<feature type="transmembrane region" description="Helical" evidence="7">
    <location>
        <begin position="163"/>
        <end position="182"/>
    </location>
</feature>
<dbReference type="Proteomes" id="UP001147653">
    <property type="component" value="Unassembled WGS sequence"/>
</dbReference>
<protein>
    <submittedName>
        <fullName evidence="9">MFS transporter</fullName>
    </submittedName>
</protein>
<dbReference type="PANTHER" id="PTHR23517:SF13">
    <property type="entry name" value="MAJOR FACILITATOR SUPERFAMILY MFS_1"/>
    <property type="match status" value="1"/>
</dbReference>
<evidence type="ECO:0000259" key="8">
    <source>
        <dbReference type="PROSITE" id="PS50850"/>
    </source>
</evidence>
<feature type="transmembrane region" description="Helical" evidence="7">
    <location>
        <begin position="42"/>
        <end position="62"/>
    </location>
</feature>
<proteinExistence type="predicted"/>
<feature type="transmembrane region" description="Helical" evidence="7">
    <location>
        <begin position="74"/>
        <end position="93"/>
    </location>
</feature>
<dbReference type="InterPro" id="IPR050171">
    <property type="entry name" value="MFS_Transporters"/>
</dbReference>
<sequence>MISRSRIGFFAATASLVAIFAASASAIPLYELYRRADHLSHADLATTAVAYFVAVVVALLVLGRISDHLGRRTVALLALGLAAAGTLVLTDIHSVTPLILGRALQGLGCGLASSAIAAFVIDSAPASAGSLASAVTTASPMTGLTLGALGSGVLAELGPAPRTLVFFLLVGVLVLCAVLIVLSRETVTRAPGLLASMRPQLRIPVAARRLLPAACSIFLATWAFGGFYQAFGPSVTADQLGTTSALIAAAVFASFNAPSALGAAFAGRRAPATVQRMGMAVFVLAVAGVLASLDLGAVVPFLVASAVAGLAMGAAFAGSMRALLATARPAERAGLLSAIYLISYSGAAVPNFIAGQLSEAMSLFHIALGYGVLAALALLITLGATRVPRPATA</sequence>
<gene>
    <name evidence="9" type="ORF">OJ997_27155</name>
</gene>
<feature type="transmembrane region" description="Helical" evidence="7">
    <location>
        <begin position="335"/>
        <end position="357"/>
    </location>
</feature>
<evidence type="ECO:0000313" key="10">
    <source>
        <dbReference type="Proteomes" id="UP001147653"/>
    </source>
</evidence>
<name>A0A9X3NHE1_9ACTN</name>
<dbReference type="GO" id="GO:0005886">
    <property type="term" value="C:plasma membrane"/>
    <property type="evidence" value="ECO:0007669"/>
    <property type="project" value="UniProtKB-SubCell"/>
</dbReference>
<comment type="subcellular location">
    <subcellularLocation>
        <location evidence="1">Cell membrane</location>
        <topology evidence="1">Multi-pass membrane protein</topology>
    </subcellularLocation>
</comment>
<evidence type="ECO:0000256" key="5">
    <source>
        <dbReference type="ARBA" id="ARBA00022989"/>
    </source>
</evidence>
<keyword evidence="6 7" id="KW-0472">Membrane</keyword>
<feature type="transmembrane region" description="Helical" evidence="7">
    <location>
        <begin position="277"/>
        <end position="295"/>
    </location>
</feature>
<feature type="transmembrane region" description="Helical" evidence="7">
    <location>
        <begin position="128"/>
        <end position="151"/>
    </location>
</feature>
<keyword evidence="4 7" id="KW-0812">Transmembrane</keyword>
<accession>A0A9X3NHE1</accession>
<feature type="domain" description="Major facilitator superfamily (MFS) profile" evidence="8">
    <location>
        <begin position="1"/>
        <end position="386"/>
    </location>
</feature>
<keyword evidence="3" id="KW-1003">Cell membrane</keyword>
<feature type="transmembrane region" description="Helical" evidence="7">
    <location>
        <begin position="210"/>
        <end position="231"/>
    </location>
</feature>
<dbReference type="PANTHER" id="PTHR23517">
    <property type="entry name" value="RESISTANCE PROTEIN MDTM, PUTATIVE-RELATED-RELATED"/>
    <property type="match status" value="1"/>
</dbReference>
<reference evidence="9" key="1">
    <citation type="submission" date="2022-10" db="EMBL/GenBank/DDBJ databases">
        <title>The WGS of Solirubrobacter phytolaccae KCTC 29190.</title>
        <authorList>
            <person name="Jiang Z."/>
        </authorList>
    </citation>
    <scope>NUCLEOTIDE SEQUENCE</scope>
    <source>
        <strain evidence="9">KCTC 29190</strain>
    </source>
</reference>
<evidence type="ECO:0000256" key="3">
    <source>
        <dbReference type="ARBA" id="ARBA00022475"/>
    </source>
</evidence>
<keyword evidence="5 7" id="KW-1133">Transmembrane helix</keyword>
<feature type="transmembrane region" description="Helical" evidence="7">
    <location>
        <begin position="301"/>
        <end position="323"/>
    </location>
</feature>
<evidence type="ECO:0000313" key="9">
    <source>
        <dbReference type="EMBL" id="MDA0184016.1"/>
    </source>
</evidence>
<evidence type="ECO:0000256" key="2">
    <source>
        <dbReference type="ARBA" id="ARBA00022448"/>
    </source>
</evidence>
<dbReference type="RefSeq" id="WP_270028433.1">
    <property type="nucleotide sequence ID" value="NZ_JAPDDP010000066.1"/>
</dbReference>
<organism evidence="9 10">
    <name type="scientific">Solirubrobacter phytolaccae</name>
    <dbReference type="NCBI Taxonomy" id="1404360"/>
    <lineage>
        <taxon>Bacteria</taxon>
        <taxon>Bacillati</taxon>
        <taxon>Actinomycetota</taxon>
        <taxon>Thermoleophilia</taxon>
        <taxon>Solirubrobacterales</taxon>
        <taxon>Solirubrobacteraceae</taxon>
        <taxon>Solirubrobacter</taxon>
    </lineage>
</organism>
<dbReference type="Pfam" id="PF07690">
    <property type="entry name" value="MFS_1"/>
    <property type="match status" value="1"/>
</dbReference>
<dbReference type="InterPro" id="IPR036259">
    <property type="entry name" value="MFS_trans_sf"/>
</dbReference>
<dbReference type="PROSITE" id="PS00216">
    <property type="entry name" value="SUGAR_TRANSPORT_1"/>
    <property type="match status" value="1"/>
</dbReference>
<feature type="transmembrane region" description="Helical" evidence="7">
    <location>
        <begin position="99"/>
        <end position="121"/>
    </location>
</feature>
<dbReference type="PROSITE" id="PS50850">
    <property type="entry name" value="MFS"/>
    <property type="match status" value="1"/>
</dbReference>
<dbReference type="GO" id="GO:0022857">
    <property type="term" value="F:transmembrane transporter activity"/>
    <property type="evidence" value="ECO:0007669"/>
    <property type="project" value="InterPro"/>
</dbReference>
<feature type="transmembrane region" description="Helical" evidence="7">
    <location>
        <begin position="363"/>
        <end position="384"/>
    </location>
</feature>